<dbReference type="HOGENOM" id="CLU_050425_0_0_1"/>
<protein>
    <submittedName>
        <fullName evidence="1">Uncharacterized protein</fullName>
    </submittedName>
</protein>
<evidence type="ECO:0000313" key="1">
    <source>
        <dbReference type="EMBL" id="KIO16059.1"/>
    </source>
</evidence>
<reference evidence="2" key="2">
    <citation type="submission" date="2015-01" db="EMBL/GenBank/DDBJ databases">
        <title>Evolutionary Origins and Diversification of the Mycorrhizal Mutualists.</title>
        <authorList>
            <consortium name="DOE Joint Genome Institute"/>
            <consortium name="Mycorrhizal Genomics Consortium"/>
            <person name="Kohler A."/>
            <person name="Kuo A."/>
            <person name="Nagy L.G."/>
            <person name="Floudas D."/>
            <person name="Copeland A."/>
            <person name="Barry K.W."/>
            <person name="Cichocki N."/>
            <person name="Veneault-Fourrey C."/>
            <person name="LaButti K."/>
            <person name="Lindquist E.A."/>
            <person name="Lipzen A."/>
            <person name="Lundell T."/>
            <person name="Morin E."/>
            <person name="Murat C."/>
            <person name="Riley R."/>
            <person name="Ohm R."/>
            <person name="Sun H."/>
            <person name="Tunlid A."/>
            <person name="Henrissat B."/>
            <person name="Grigoriev I.V."/>
            <person name="Hibbett D.S."/>
            <person name="Martin F."/>
        </authorList>
    </citation>
    <scope>NUCLEOTIDE SEQUENCE [LARGE SCALE GENOMIC DNA]</scope>
    <source>
        <strain evidence="2">MUT 4182</strain>
    </source>
</reference>
<reference evidence="1 2" key="1">
    <citation type="submission" date="2014-04" db="EMBL/GenBank/DDBJ databases">
        <authorList>
            <consortium name="DOE Joint Genome Institute"/>
            <person name="Kuo A."/>
            <person name="Girlanda M."/>
            <person name="Perotto S."/>
            <person name="Kohler A."/>
            <person name="Nagy L.G."/>
            <person name="Floudas D."/>
            <person name="Copeland A."/>
            <person name="Barry K.W."/>
            <person name="Cichocki N."/>
            <person name="Veneault-Fourrey C."/>
            <person name="LaButti K."/>
            <person name="Lindquist E.A."/>
            <person name="Lipzen A."/>
            <person name="Lundell T."/>
            <person name="Morin E."/>
            <person name="Murat C."/>
            <person name="Sun H."/>
            <person name="Tunlid A."/>
            <person name="Henrissat B."/>
            <person name="Grigoriev I.V."/>
            <person name="Hibbett D.S."/>
            <person name="Martin F."/>
            <person name="Nordberg H.P."/>
            <person name="Cantor M.N."/>
            <person name="Hua S.X."/>
        </authorList>
    </citation>
    <scope>NUCLEOTIDE SEQUENCE [LARGE SCALE GENOMIC DNA]</scope>
    <source>
        <strain evidence="1 2">MUT 4182</strain>
    </source>
</reference>
<gene>
    <name evidence="1" type="ORF">M407DRAFT_13001</name>
</gene>
<name>A0A0C3Q1H7_9AGAM</name>
<accession>A0A0C3Q1H7</accession>
<organism evidence="1 2">
    <name type="scientific">Tulasnella calospora MUT 4182</name>
    <dbReference type="NCBI Taxonomy" id="1051891"/>
    <lineage>
        <taxon>Eukaryota</taxon>
        <taxon>Fungi</taxon>
        <taxon>Dikarya</taxon>
        <taxon>Basidiomycota</taxon>
        <taxon>Agaricomycotina</taxon>
        <taxon>Agaricomycetes</taxon>
        <taxon>Cantharellales</taxon>
        <taxon>Tulasnellaceae</taxon>
        <taxon>Tulasnella</taxon>
    </lineage>
</organism>
<keyword evidence="2" id="KW-1185">Reference proteome</keyword>
<evidence type="ECO:0000313" key="2">
    <source>
        <dbReference type="Proteomes" id="UP000054248"/>
    </source>
</evidence>
<dbReference type="AlphaFoldDB" id="A0A0C3Q1H7"/>
<dbReference type="EMBL" id="KN823692">
    <property type="protein sequence ID" value="KIO16059.1"/>
    <property type="molecule type" value="Genomic_DNA"/>
</dbReference>
<dbReference type="Proteomes" id="UP000054248">
    <property type="component" value="Unassembled WGS sequence"/>
</dbReference>
<proteinExistence type="predicted"/>
<sequence>MPWLTFSGSPNEPVSAFVQSVQRVALLQNKMYDDGWIAHYAATLMERKIEILLPNYGKTIGFLAYRPEDGVSTNFVIVEDLTQAPLISFPKNPQNTPFHIQIEGNPTSNQYPYLGLALKNEHGTPSHVVPESPPYERRPGRAYGRRRAKYMQPNLQHTVRESQFCKEEIAEQRHGSLKRVPKAGFICYSMSLDCNILPHHRRSAKTSDSQERASSAIWKYDGNTNQLSMMWMMDNDTESELRVIVLNGSDVQNGLHIHRPEDWDRARRVLDESMVELYFIPESS</sequence>